<feature type="compositionally biased region" description="Acidic residues" evidence="1">
    <location>
        <begin position="154"/>
        <end position="164"/>
    </location>
</feature>
<dbReference type="Gene3D" id="2.60.40.1280">
    <property type="match status" value="1"/>
</dbReference>
<feature type="chain" id="PRO_5037879373" evidence="2">
    <location>
        <begin position="24"/>
        <end position="414"/>
    </location>
</feature>
<sequence>MNKQKKVLPFMLAAAVATTPFFAANSAYAVKNVEVDADDTDTGETTDYEITFELEEDLDEGDEIIITFDDEFEIDEDIDENDVEVENKEANKVKYDEDDNSITIEAPDDYDDGDEITVELKDVITNPDDDDTYKITVETENDDDDDYDKVGIGDDADDDDDEDFTVTTDNNYAGKQTSWLLEDLDLDDDLKKNEWLEVTFPDKDMLPGDIKNSYVKINGSSVKGVEISGSTVKLKVPTGADDDDEAEIEFKLAASVNNPTSKKDNYHVKVKWDGKTYTSADYEVVSNPDADEQPITLSSNKAGEKSGYTIEANFDDEQLKPYYQLTIEFPSSFDLPSSISTSYVKLNGTKAKSVKVDDNEITITASGSFYSDNDVKVEISSSAGIKNPSTAGQYSLDLSINDASITTDKFSITK</sequence>
<evidence type="ECO:0000256" key="1">
    <source>
        <dbReference type="SAM" id="MobiDB-lite"/>
    </source>
</evidence>
<evidence type="ECO:0000313" key="3">
    <source>
        <dbReference type="EMBL" id="MBM7588612.1"/>
    </source>
</evidence>
<dbReference type="InterPro" id="IPR011252">
    <property type="entry name" value="Fibrogen-bd_dom1"/>
</dbReference>
<proteinExistence type="predicted"/>
<protein>
    <submittedName>
        <fullName evidence="3">Uncharacterized protein</fullName>
    </submittedName>
</protein>
<gene>
    <name evidence="3" type="ORF">JOD01_000198</name>
</gene>
<keyword evidence="2" id="KW-0732">Signal</keyword>
<dbReference type="Proteomes" id="UP000717624">
    <property type="component" value="Unassembled WGS sequence"/>
</dbReference>
<dbReference type="RefSeq" id="WP_204516357.1">
    <property type="nucleotide sequence ID" value="NZ_BAABIN010000009.1"/>
</dbReference>
<dbReference type="EMBL" id="JAFBEB010000001">
    <property type="protein sequence ID" value="MBM7588612.1"/>
    <property type="molecule type" value="Genomic_DNA"/>
</dbReference>
<keyword evidence="4" id="KW-1185">Reference proteome</keyword>
<accession>A0A938XZ82</accession>
<name>A0A938XZ82_9BACL</name>
<feature type="region of interest" description="Disordered" evidence="1">
    <location>
        <begin position="140"/>
        <end position="169"/>
    </location>
</feature>
<feature type="signal peptide" evidence="2">
    <location>
        <begin position="1"/>
        <end position="23"/>
    </location>
</feature>
<evidence type="ECO:0000313" key="4">
    <source>
        <dbReference type="Proteomes" id="UP000717624"/>
    </source>
</evidence>
<organism evidence="3 4">
    <name type="scientific">Brevibacillus fulvus</name>
    <dbReference type="NCBI Taxonomy" id="1125967"/>
    <lineage>
        <taxon>Bacteria</taxon>
        <taxon>Bacillati</taxon>
        <taxon>Bacillota</taxon>
        <taxon>Bacilli</taxon>
        <taxon>Bacillales</taxon>
        <taxon>Paenibacillaceae</taxon>
        <taxon>Brevibacillus</taxon>
    </lineage>
</organism>
<dbReference type="AlphaFoldDB" id="A0A938XZ82"/>
<reference evidence="3" key="1">
    <citation type="submission" date="2021-01" db="EMBL/GenBank/DDBJ databases">
        <title>Genomic Encyclopedia of Type Strains, Phase IV (KMG-IV): sequencing the most valuable type-strain genomes for metagenomic binning, comparative biology and taxonomic classification.</title>
        <authorList>
            <person name="Goeker M."/>
        </authorList>
    </citation>
    <scope>NUCLEOTIDE SEQUENCE</scope>
    <source>
        <strain evidence="3">DSM 25523</strain>
    </source>
</reference>
<comment type="caution">
    <text evidence="3">The sequence shown here is derived from an EMBL/GenBank/DDBJ whole genome shotgun (WGS) entry which is preliminary data.</text>
</comment>
<dbReference type="GO" id="GO:0007155">
    <property type="term" value="P:cell adhesion"/>
    <property type="evidence" value="ECO:0007669"/>
    <property type="project" value="InterPro"/>
</dbReference>
<evidence type="ECO:0000256" key="2">
    <source>
        <dbReference type="SAM" id="SignalP"/>
    </source>
</evidence>